<proteinExistence type="predicted"/>
<dbReference type="PROSITE" id="PS51471">
    <property type="entry name" value="FE2OG_OXY"/>
    <property type="match status" value="1"/>
</dbReference>
<evidence type="ECO:0000313" key="7">
    <source>
        <dbReference type="EMBL" id="KAF5707644.1"/>
    </source>
</evidence>
<dbReference type="OrthoDB" id="420380at2759"/>
<dbReference type="GO" id="GO:0004656">
    <property type="term" value="F:procollagen-proline 4-dioxygenase activity"/>
    <property type="evidence" value="ECO:0007669"/>
    <property type="project" value="TreeGrafter"/>
</dbReference>
<evidence type="ECO:0000256" key="4">
    <source>
        <dbReference type="ARBA" id="ARBA00023002"/>
    </source>
</evidence>
<evidence type="ECO:0000259" key="6">
    <source>
        <dbReference type="PROSITE" id="PS51471"/>
    </source>
</evidence>
<dbReference type="PANTHER" id="PTHR10869:SF246">
    <property type="entry name" value="TRANSMEMBRANE PROLYL 4-HYDROXYLASE"/>
    <property type="match status" value="1"/>
</dbReference>
<keyword evidence="8" id="KW-1185">Reference proteome</keyword>
<dbReference type="AlphaFoldDB" id="A0A8H5Y8S7"/>
<name>A0A8H5Y8S7_9HYPO</name>
<dbReference type="InterPro" id="IPR005123">
    <property type="entry name" value="Oxoglu/Fe-dep_dioxygenase_dom"/>
</dbReference>
<evidence type="ECO:0000256" key="5">
    <source>
        <dbReference type="ARBA" id="ARBA00023004"/>
    </source>
</evidence>
<dbReference type="InterPro" id="IPR044862">
    <property type="entry name" value="Pro_4_hyd_alph_FE2OG_OXY"/>
</dbReference>
<dbReference type="PANTHER" id="PTHR10869">
    <property type="entry name" value="PROLYL 4-HYDROXYLASE ALPHA SUBUNIT"/>
    <property type="match status" value="1"/>
</dbReference>
<dbReference type="GO" id="GO:0031418">
    <property type="term" value="F:L-ascorbic acid binding"/>
    <property type="evidence" value="ECO:0007669"/>
    <property type="project" value="InterPro"/>
</dbReference>
<feature type="domain" description="Fe2OG dioxygenase" evidence="6">
    <location>
        <begin position="133"/>
        <end position="254"/>
    </location>
</feature>
<comment type="caution">
    <text evidence="7">The sequence shown here is derived from an EMBL/GenBank/DDBJ whole genome shotgun (WGS) entry which is preliminary data.</text>
</comment>
<gene>
    <name evidence="7" type="ORF">FMUND_10993</name>
</gene>
<dbReference type="SMART" id="SM00702">
    <property type="entry name" value="P4Hc"/>
    <property type="match status" value="1"/>
</dbReference>
<evidence type="ECO:0000256" key="3">
    <source>
        <dbReference type="ARBA" id="ARBA00022964"/>
    </source>
</evidence>
<keyword evidence="2" id="KW-0479">Metal-binding</keyword>
<evidence type="ECO:0000256" key="2">
    <source>
        <dbReference type="ARBA" id="ARBA00022723"/>
    </source>
</evidence>
<protein>
    <submittedName>
        <fullName evidence="7">Prolyl 4-hydroxylase alpha subunit</fullName>
    </submittedName>
</protein>
<dbReference type="Proteomes" id="UP000544331">
    <property type="component" value="Unassembled WGS sequence"/>
</dbReference>
<dbReference type="GO" id="GO:0005506">
    <property type="term" value="F:iron ion binding"/>
    <property type="evidence" value="ECO:0007669"/>
    <property type="project" value="InterPro"/>
</dbReference>
<dbReference type="EMBL" id="JAAOAN010000414">
    <property type="protein sequence ID" value="KAF5707644.1"/>
    <property type="molecule type" value="Genomic_DNA"/>
</dbReference>
<keyword evidence="4" id="KW-0560">Oxidoreductase</keyword>
<comment type="cofactor">
    <cofactor evidence="1">
        <name>L-ascorbate</name>
        <dbReference type="ChEBI" id="CHEBI:38290"/>
    </cofactor>
</comment>
<dbReference type="InterPro" id="IPR045054">
    <property type="entry name" value="P4HA-like"/>
</dbReference>
<sequence length="260" mass="29656">MPLPLSKLVYYASVLILGPALAWLLNPELVVKSSQLLSGTIVPENHKYQVQVFSRDPLILHISGFLSNSEIEHVLKISDGKWETSKIYPNGEAYVDKDIRISEMAPVPRNDSITRGLVNRARRLQGWRGNSTLIEQMKAQRYPVNGFFAWHEDYDGRMNIGNRITTFMVYLNDDFTGGGTNFPLIERPADKRWCEIIECEDTEYPGVTFKPIKGSAVFWENMYPNGSFHPDVRHASLPVKSGQKLGLNIFGWDKNWTLPR</sequence>
<accession>A0A8H5Y8S7</accession>
<keyword evidence="5" id="KW-0408">Iron</keyword>
<evidence type="ECO:0000256" key="1">
    <source>
        <dbReference type="ARBA" id="ARBA00001961"/>
    </source>
</evidence>
<dbReference type="Pfam" id="PF13640">
    <property type="entry name" value="2OG-FeII_Oxy_3"/>
    <property type="match status" value="1"/>
</dbReference>
<evidence type="ECO:0000313" key="8">
    <source>
        <dbReference type="Proteomes" id="UP000544331"/>
    </source>
</evidence>
<keyword evidence="3" id="KW-0223">Dioxygenase</keyword>
<dbReference type="InterPro" id="IPR006620">
    <property type="entry name" value="Pro_4_hyd_alph"/>
</dbReference>
<reference evidence="7 8" key="1">
    <citation type="submission" date="2020-05" db="EMBL/GenBank/DDBJ databases">
        <title>Identification and distribution of gene clusters putatively required for synthesis of sphingolipid metabolism inhibitors in phylogenetically diverse species of the filamentous fungus Fusarium.</title>
        <authorList>
            <person name="Kim H.-S."/>
            <person name="Busman M."/>
            <person name="Brown D.W."/>
            <person name="Divon H."/>
            <person name="Uhlig S."/>
            <person name="Proctor R.H."/>
        </authorList>
    </citation>
    <scope>NUCLEOTIDE SEQUENCE [LARGE SCALE GENOMIC DNA]</scope>
    <source>
        <strain evidence="7 8">NRRL 66235</strain>
    </source>
</reference>
<dbReference type="Gene3D" id="2.60.120.620">
    <property type="entry name" value="q2cbj1_9rhob like domain"/>
    <property type="match status" value="1"/>
</dbReference>
<organism evidence="7 8">
    <name type="scientific">Fusarium mundagurra</name>
    <dbReference type="NCBI Taxonomy" id="1567541"/>
    <lineage>
        <taxon>Eukaryota</taxon>
        <taxon>Fungi</taxon>
        <taxon>Dikarya</taxon>
        <taxon>Ascomycota</taxon>
        <taxon>Pezizomycotina</taxon>
        <taxon>Sordariomycetes</taxon>
        <taxon>Hypocreomycetidae</taxon>
        <taxon>Hypocreales</taxon>
        <taxon>Nectriaceae</taxon>
        <taxon>Fusarium</taxon>
        <taxon>Fusarium fujikuroi species complex</taxon>
    </lineage>
</organism>
<dbReference type="GO" id="GO:0005783">
    <property type="term" value="C:endoplasmic reticulum"/>
    <property type="evidence" value="ECO:0007669"/>
    <property type="project" value="TreeGrafter"/>
</dbReference>